<dbReference type="EMBL" id="QRKD01000042">
    <property type="protein sequence ID" value="RHH84882.1"/>
    <property type="molecule type" value="Genomic_DNA"/>
</dbReference>
<feature type="domain" description="UDP-N-acetylglucosamine 2-epimerase" evidence="1">
    <location>
        <begin position="25"/>
        <end position="364"/>
    </location>
</feature>
<dbReference type="GO" id="GO:0004553">
    <property type="term" value="F:hydrolase activity, hydrolyzing O-glycosyl compounds"/>
    <property type="evidence" value="ECO:0007669"/>
    <property type="project" value="InterPro"/>
</dbReference>
<keyword evidence="2" id="KW-0326">Glycosidase</keyword>
<dbReference type="NCBIfam" id="TIGR03568">
    <property type="entry name" value="NeuC_NnaA"/>
    <property type="match status" value="1"/>
</dbReference>
<comment type="caution">
    <text evidence="2">The sequence shown here is derived from an EMBL/GenBank/DDBJ whole genome shotgun (WGS) entry which is preliminary data.</text>
</comment>
<name>A0A413MK44_9BACE</name>
<dbReference type="InterPro" id="IPR020004">
    <property type="entry name" value="UDP-GlcNAc_Epase"/>
</dbReference>
<keyword evidence="2" id="KW-0378">Hydrolase</keyword>
<dbReference type="EMBL" id="QRUO01000012">
    <property type="protein sequence ID" value="RGR69840.1"/>
    <property type="molecule type" value="Genomic_DNA"/>
</dbReference>
<dbReference type="InterPro" id="IPR029767">
    <property type="entry name" value="WecB-like"/>
</dbReference>
<proteinExistence type="predicted"/>
<dbReference type="Proteomes" id="UP000284205">
    <property type="component" value="Unassembled WGS sequence"/>
</dbReference>
<dbReference type="PANTHER" id="PTHR43174">
    <property type="entry name" value="UDP-N-ACETYLGLUCOSAMINE 2-EPIMERASE"/>
    <property type="match status" value="1"/>
</dbReference>
<dbReference type="Pfam" id="PF02350">
    <property type="entry name" value="Epimerase_2"/>
    <property type="match status" value="1"/>
</dbReference>
<dbReference type="GO" id="GO:0006047">
    <property type="term" value="P:UDP-N-acetylglucosamine metabolic process"/>
    <property type="evidence" value="ECO:0007669"/>
    <property type="project" value="InterPro"/>
</dbReference>
<dbReference type="AlphaFoldDB" id="A0A413MK44"/>
<evidence type="ECO:0000313" key="5">
    <source>
        <dbReference type="Proteomes" id="UP000284205"/>
    </source>
</evidence>
<evidence type="ECO:0000313" key="2">
    <source>
        <dbReference type="EMBL" id="RGR69840.1"/>
    </source>
</evidence>
<protein>
    <submittedName>
        <fullName evidence="2">UDP-N-acetylglucosamine 2-epimerase (Hydrolyzing)</fullName>
        <ecNumber evidence="2">3.2.1.183</ecNumber>
    </submittedName>
</protein>
<evidence type="ECO:0000313" key="3">
    <source>
        <dbReference type="EMBL" id="RHH84882.1"/>
    </source>
</evidence>
<dbReference type="Proteomes" id="UP000283512">
    <property type="component" value="Unassembled WGS sequence"/>
</dbReference>
<sequence length="368" mass="41183">MTKMKIGFLTGARSEYGVMRQLIQRVSEDSFFTLVIYATGMHFQQKYGLTINELKADNFGLIVEMPCYTEEQRDKKDDFVALIDVISAGLISNRPDILYLIGDRLEAYAGALAAHFLGIPVAHFAGGQITKGAVDNIYRYNISNFSSVHFVTNKYAYERLQQIPIIENDTIHLVGSSAVDNIVNYLKTPRGLTDLDPRLERDSFVLMTYHSQTVGSFDIPAAMELSIRTIIEKDKRVLITYPNNDDGSEVILDVINRWSSNENVIVIPNLGAKNYHAAIDNCLFVIGNSSSGVIEVPYFDKFTVNVGQRQSGRNAPKSVINTESDIELLKSTICDIIDGKLSVPEQEYIYGRGQSIAEIIRVLKSIKF</sequence>
<evidence type="ECO:0000259" key="1">
    <source>
        <dbReference type="Pfam" id="PF02350"/>
    </source>
</evidence>
<accession>A0A413MK44</accession>
<gene>
    <name evidence="2" type="primary">neuC</name>
    <name evidence="3" type="ORF">DW190_20745</name>
    <name evidence="2" type="ORF">DWY26_13670</name>
</gene>
<dbReference type="SUPFAM" id="SSF53756">
    <property type="entry name" value="UDP-Glycosyltransferase/glycogen phosphorylase"/>
    <property type="match status" value="1"/>
</dbReference>
<evidence type="ECO:0000313" key="4">
    <source>
        <dbReference type="Proteomes" id="UP000283512"/>
    </source>
</evidence>
<dbReference type="Gene3D" id="3.40.50.2000">
    <property type="entry name" value="Glycogen Phosphorylase B"/>
    <property type="match status" value="2"/>
</dbReference>
<dbReference type="EC" id="3.2.1.183" evidence="2"/>
<dbReference type="PANTHER" id="PTHR43174:SF3">
    <property type="entry name" value="UDP-N-ACETYLGLUCOSAMINE 2-EPIMERASE"/>
    <property type="match status" value="1"/>
</dbReference>
<dbReference type="InterPro" id="IPR003331">
    <property type="entry name" value="UDP_GlcNAc_Epimerase_2_dom"/>
</dbReference>
<organism evidence="2 5">
    <name type="scientific">Bacteroides caccae</name>
    <dbReference type="NCBI Taxonomy" id="47678"/>
    <lineage>
        <taxon>Bacteria</taxon>
        <taxon>Pseudomonadati</taxon>
        <taxon>Bacteroidota</taxon>
        <taxon>Bacteroidia</taxon>
        <taxon>Bacteroidales</taxon>
        <taxon>Bacteroidaceae</taxon>
        <taxon>Bacteroides</taxon>
    </lineage>
</organism>
<reference evidence="4 5" key="1">
    <citation type="submission" date="2018-08" db="EMBL/GenBank/DDBJ databases">
        <title>A genome reference for cultivated species of the human gut microbiota.</title>
        <authorList>
            <person name="Zou Y."/>
            <person name="Xue W."/>
            <person name="Luo G."/>
        </authorList>
    </citation>
    <scope>NUCLEOTIDE SEQUENCE [LARGE SCALE GENOMIC DNA]</scope>
    <source>
        <strain evidence="2 5">AF24-29LB</strain>
        <strain evidence="3 4">AM16-49B</strain>
    </source>
</reference>